<keyword evidence="3" id="KW-1185">Reference proteome</keyword>
<protein>
    <submittedName>
        <fullName evidence="2">Uncharacterized protein</fullName>
    </submittedName>
</protein>
<dbReference type="Proteomes" id="UP001141327">
    <property type="component" value="Unassembled WGS sequence"/>
</dbReference>
<comment type="caution">
    <text evidence="2">The sequence shown here is derived from an EMBL/GenBank/DDBJ whole genome shotgun (WGS) entry which is preliminary data.</text>
</comment>
<sequence>MDEFEGKSDIQLTFARRPLFNLEVNSHTARRESICQYLKYCFLSALGLFIAHPTIVTPCYGIYIDHEYAFVSSHRIVVVRGPHESEVRFKVKLIKYAVVSPEMKKQKSAKTASSVALVKQLLTGDTREAIRESLQSLAARKFKPVPDGALVGILPDELVLQLRPTPDEVSDDVVLQLQPGTEPVPWERLAPGRLRQRPQPLCDPS</sequence>
<evidence type="ECO:0000256" key="1">
    <source>
        <dbReference type="SAM" id="MobiDB-lite"/>
    </source>
</evidence>
<reference evidence="2" key="1">
    <citation type="journal article" date="2022" name="bioRxiv">
        <title>Genomics of Preaxostyla Flagellates Illuminates Evolutionary Transitions and the Path Towards Mitochondrial Loss.</title>
        <authorList>
            <person name="Novak L.V.F."/>
            <person name="Treitli S.C."/>
            <person name="Pyrih J."/>
            <person name="Halakuc P."/>
            <person name="Pipaliya S.V."/>
            <person name="Vacek V."/>
            <person name="Brzon O."/>
            <person name="Soukal P."/>
            <person name="Eme L."/>
            <person name="Dacks J.B."/>
            <person name="Karnkowska A."/>
            <person name="Elias M."/>
            <person name="Hampl V."/>
        </authorList>
    </citation>
    <scope>NUCLEOTIDE SEQUENCE</scope>
    <source>
        <strain evidence="2">RCP-MX</strain>
    </source>
</reference>
<name>A0ABQ8U6T5_9EUKA</name>
<organism evidence="2 3">
    <name type="scientific">Paratrimastix pyriformis</name>
    <dbReference type="NCBI Taxonomy" id="342808"/>
    <lineage>
        <taxon>Eukaryota</taxon>
        <taxon>Metamonada</taxon>
        <taxon>Preaxostyla</taxon>
        <taxon>Paratrimastigidae</taxon>
        <taxon>Paratrimastix</taxon>
    </lineage>
</organism>
<dbReference type="EMBL" id="JAPMOS010000121">
    <property type="protein sequence ID" value="KAJ4455067.1"/>
    <property type="molecule type" value="Genomic_DNA"/>
</dbReference>
<feature type="region of interest" description="Disordered" evidence="1">
    <location>
        <begin position="184"/>
        <end position="205"/>
    </location>
</feature>
<evidence type="ECO:0000313" key="2">
    <source>
        <dbReference type="EMBL" id="KAJ4455067.1"/>
    </source>
</evidence>
<evidence type="ECO:0000313" key="3">
    <source>
        <dbReference type="Proteomes" id="UP001141327"/>
    </source>
</evidence>
<accession>A0ABQ8U6T5</accession>
<proteinExistence type="predicted"/>
<gene>
    <name evidence="2" type="ORF">PAPYR_10042</name>
</gene>